<comment type="caution">
    <text evidence="1">The sequence shown here is derived from an EMBL/GenBank/DDBJ whole genome shotgun (WGS) entry which is preliminary data.</text>
</comment>
<dbReference type="AlphaFoldDB" id="A0AAV4R9Y3"/>
<name>A0AAV4R9Y3_CAEEX</name>
<evidence type="ECO:0000313" key="2">
    <source>
        <dbReference type="Proteomes" id="UP001054945"/>
    </source>
</evidence>
<sequence>MRFNLVRSMSSYANMFGNGSRVKNFRISTDAMLVSMTPYASANTHSPFGNLDADNPQRSVHEIIRNYDLISICSFKNITFPVKWAF</sequence>
<accession>A0AAV4R9Y3</accession>
<dbReference type="EMBL" id="BPLR01007597">
    <property type="protein sequence ID" value="GIY18280.1"/>
    <property type="molecule type" value="Genomic_DNA"/>
</dbReference>
<proteinExistence type="predicted"/>
<dbReference type="Proteomes" id="UP001054945">
    <property type="component" value="Unassembled WGS sequence"/>
</dbReference>
<organism evidence="1 2">
    <name type="scientific">Caerostris extrusa</name>
    <name type="common">Bark spider</name>
    <name type="synonym">Caerostris bankana</name>
    <dbReference type="NCBI Taxonomy" id="172846"/>
    <lineage>
        <taxon>Eukaryota</taxon>
        <taxon>Metazoa</taxon>
        <taxon>Ecdysozoa</taxon>
        <taxon>Arthropoda</taxon>
        <taxon>Chelicerata</taxon>
        <taxon>Arachnida</taxon>
        <taxon>Araneae</taxon>
        <taxon>Araneomorphae</taxon>
        <taxon>Entelegynae</taxon>
        <taxon>Araneoidea</taxon>
        <taxon>Araneidae</taxon>
        <taxon>Caerostris</taxon>
    </lineage>
</organism>
<gene>
    <name evidence="1" type="ORF">CEXT_189911</name>
</gene>
<keyword evidence="2" id="KW-1185">Reference proteome</keyword>
<evidence type="ECO:0000313" key="1">
    <source>
        <dbReference type="EMBL" id="GIY18280.1"/>
    </source>
</evidence>
<reference evidence="1 2" key="1">
    <citation type="submission" date="2021-06" db="EMBL/GenBank/DDBJ databases">
        <title>Caerostris extrusa draft genome.</title>
        <authorList>
            <person name="Kono N."/>
            <person name="Arakawa K."/>
        </authorList>
    </citation>
    <scope>NUCLEOTIDE SEQUENCE [LARGE SCALE GENOMIC DNA]</scope>
</reference>
<protein>
    <submittedName>
        <fullName evidence="1">Uncharacterized protein</fullName>
    </submittedName>
</protein>